<sequence length="203" mass="23225">MHDACLTFKTLVNHHTCLTDNQTKCRNLVTFLQETIMFWYKILKDKLTRDLDTILKQINYPFLSNPGPTTLPQAPVTAEKSVPSPYTHPDPATHLAEIIKNLLILQLPNQLRVVLGGSDVNSSKDNADQFETTILLPFQLLLRPLKRRFRYHFTGTKQTNVIHKPEWYLTQILGWLSNHAGFLEHTIQPVLDENGHGHIDAVV</sequence>
<evidence type="ECO:0000313" key="1">
    <source>
        <dbReference type="Ensembl" id="ENSCSAVP00000000288.1"/>
    </source>
</evidence>
<dbReference type="InterPro" id="IPR007528">
    <property type="entry name" value="RINT1_Tip20"/>
</dbReference>
<dbReference type="PROSITE" id="PS51386">
    <property type="entry name" value="RINT1_TIP20"/>
    <property type="match status" value="1"/>
</dbReference>
<name>H2Y4P0_CIOSA</name>
<dbReference type="GeneTree" id="ENSGT00390000017006"/>
<dbReference type="Ensembl" id="ENSCSAVT00000000291.1">
    <property type="protein sequence ID" value="ENSCSAVP00000000288.1"/>
    <property type="gene ID" value="ENSCSAVG00000000158.1"/>
</dbReference>
<proteinExistence type="predicted"/>
<dbReference type="PANTHER" id="PTHR13520">
    <property type="entry name" value="RAD50-INTERACTING PROTEIN 1 RINT-1"/>
    <property type="match status" value="1"/>
</dbReference>
<evidence type="ECO:0000313" key="2">
    <source>
        <dbReference type="Proteomes" id="UP000007875"/>
    </source>
</evidence>
<dbReference type="AlphaFoldDB" id="H2Y4P0"/>
<dbReference type="Pfam" id="PF04437">
    <property type="entry name" value="RINT1_TIP1"/>
    <property type="match status" value="1"/>
</dbReference>
<reference evidence="1" key="2">
    <citation type="submission" date="2025-08" db="UniProtKB">
        <authorList>
            <consortium name="Ensembl"/>
        </authorList>
    </citation>
    <scope>IDENTIFICATION</scope>
</reference>
<dbReference type="Gene3D" id="1.20.58.1420">
    <property type="entry name" value="Dsl1p vesicle tethering complex, Tip20p subunit, domain B"/>
    <property type="match status" value="1"/>
</dbReference>
<dbReference type="GO" id="GO:0060628">
    <property type="term" value="P:regulation of ER to Golgi vesicle-mediated transport"/>
    <property type="evidence" value="ECO:0007669"/>
    <property type="project" value="TreeGrafter"/>
</dbReference>
<dbReference type="HOGENOM" id="CLU_1351592_0_0_1"/>
<dbReference type="GO" id="GO:0006890">
    <property type="term" value="P:retrograde vesicle-mediated transport, Golgi to endoplasmic reticulum"/>
    <property type="evidence" value="ECO:0007669"/>
    <property type="project" value="InterPro"/>
</dbReference>
<accession>H2Y4P0</accession>
<dbReference type="PANTHER" id="PTHR13520:SF0">
    <property type="entry name" value="RAD50-INTERACTING PROTEIN 1"/>
    <property type="match status" value="1"/>
</dbReference>
<dbReference type="InterPro" id="IPR042042">
    <property type="entry name" value="Tip20p_domB"/>
</dbReference>
<keyword evidence="2" id="KW-1185">Reference proteome</keyword>
<organism evidence="1 2">
    <name type="scientific">Ciona savignyi</name>
    <name type="common">Pacific transparent sea squirt</name>
    <dbReference type="NCBI Taxonomy" id="51511"/>
    <lineage>
        <taxon>Eukaryota</taxon>
        <taxon>Metazoa</taxon>
        <taxon>Chordata</taxon>
        <taxon>Tunicata</taxon>
        <taxon>Ascidiacea</taxon>
        <taxon>Phlebobranchia</taxon>
        <taxon>Cionidae</taxon>
        <taxon>Ciona</taxon>
    </lineage>
</organism>
<reference evidence="1" key="3">
    <citation type="submission" date="2025-09" db="UniProtKB">
        <authorList>
            <consortium name="Ensembl"/>
        </authorList>
    </citation>
    <scope>IDENTIFICATION</scope>
</reference>
<protein>
    <submittedName>
        <fullName evidence="1">Uncharacterized protein</fullName>
    </submittedName>
</protein>
<dbReference type="Proteomes" id="UP000007875">
    <property type="component" value="Unassembled WGS sequence"/>
</dbReference>
<dbReference type="GO" id="GO:0070939">
    <property type="term" value="C:Dsl1/NZR complex"/>
    <property type="evidence" value="ECO:0007669"/>
    <property type="project" value="InterPro"/>
</dbReference>
<dbReference type="GO" id="GO:0006888">
    <property type="term" value="P:endoplasmic reticulum to Golgi vesicle-mediated transport"/>
    <property type="evidence" value="ECO:0007669"/>
    <property type="project" value="InterPro"/>
</dbReference>
<reference evidence="2" key="1">
    <citation type="submission" date="2003-08" db="EMBL/GenBank/DDBJ databases">
        <authorList>
            <person name="Birren B."/>
            <person name="Nusbaum C."/>
            <person name="Abebe A."/>
            <person name="Abouelleil A."/>
            <person name="Adekoya E."/>
            <person name="Ait-zahra M."/>
            <person name="Allen N."/>
            <person name="Allen T."/>
            <person name="An P."/>
            <person name="Anderson M."/>
            <person name="Anderson S."/>
            <person name="Arachchi H."/>
            <person name="Armbruster J."/>
            <person name="Bachantsang P."/>
            <person name="Baldwin J."/>
            <person name="Barry A."/>
            <person name="Bayul T."/>
            <person name="Blitshsteyn B."/>
            <person name="Bloom T."/>
            <person name="Blye J."/>
            <person name="Boguslavskiy L."/>
            <person name="Borowsky M."/>
            <person name="Boukhgalter B."/>
            <person name="Brunache A."/>
            <person name="Butler J."/>
            <person name="Calixte N."/>
            <person name="Calvo S."/>
            <person name="Camarata J."/>
            <person name="Campo K."/>
            <person name="Chang J."/>
            <person name="Cheshatsang Y."/>
            <person name="Citroen M."/>
            <person name="Collymore A."/>
            <person name="Considine T."/>
            <person name="Cook A."/>
            <person name="Cooke P."/>
            <person name="Corum B."/>
            <person name="Cuomo C."/>
            <person name="David R."/>
            <person name="Dawoe T."/>
            <person name="Degray S."/>
            <person name="Dodge S."/>
            <person name="Dooley K."/>
            <person name="Dorje P."/>
            <person name="Dorjee K."/>
            <person name="Dorris L."/>
            <person name="Duffey N."/>
            <person name="Dupes A."/>
            <person name="Elkins T."/>
            <person name="Engels R."/>
            <person name="Erickson J."/>
            <person name="Farina A."/>
            <person name="Faro S."/>
            <person name="Ferreira P."/>
            <person name="Fischer H."/>
            <person name="Fitzgerald M."/>
            <person name="Foley K."/>
            <person name="Gage D."/>
            <person name="Galagan J."/>
            <person name="Gearin G."/>
            <person name="Gnerre S."/>
            <person name="Gnirke A."/>
            <person name="Goyette A."/>
            <person name="Graham J."/>
            <person name="Grandbois E."/>
            <person name="Gyaltsen K."/>
            <person name="Hafez N."/>
            <person name="Hagopian D."/>
            <person name="Hagos B."/>
            <person name="Hall J."/>
            <person name="Hatcher B."/>
            <person name="Heller A."/>
            <person name="Higgins H."/>
            <person name="Honan T."/>
            <person name="Horn A."/>
            <person name="Houde N."/>
            <person name="Hughes L."/>
            <person name="Hulme W."/>
            <person name="Husby E."/>
            <person name="Iliev I."/>
            <person name="Jaffe D."/>
            <person name="Jones C."/>
            <person name="Kamal M."/>
            <person name="Kamat A."/>
            <person name="Kamvysselis M."/>
            <person name="Karlsson E."/>
            <person name="Kells C."/>
            <person name="Kieu A."/>
            <person name="Kisner P."/>
            <person name="Kodira C."/>
            <person name="Kulbokas E."/>
            <person name="Labutti K."/>
            <person name="Lama D."/>
            <person name="Landers T."/>
            <person name="Leger J."/>
            <person name="Levine S."/>
            <person name="Lewis D."/>
            <person name="Lewis T."/>
            <person name="Lindblad-toh K."/>
            <person name="Liu X."/>
            <person name="Lokyitsang T."/>
            <person name="Lokyitsang Y."/>
            <person name="Lucien O."/>
            <person name="Lui A."/>
            <person name="Ma L.J."/>
            <person name="Mabbitt R."/>
            <person name="Macdonald J."/>
            <person name="Maclean C."/>
            <person name="Major J."/>
            <person name="Manning J."/>
            <person name="Marabella R."/>
            <person name="Maru K."/>
            <person name="Matthews C."/>
            <person name="Mauceli E."/>
            <person name="Mccarthy M."/>
            <person name="Mcdonough S."/>
            <person name="Mcghee T."/>
            <person name="Meldrim J."/>
            <person name="Meneus L."/>
            <person name="Mesirov J."/>
            <person name="Mihalev A."/>
            <person name="Mihova T."/>
            <person name="Mikkelsen T."/>
            <person name="Mlenga V."/>
            <person name="Moru K."/>
            <person name="Mozes J."/>
            <person name="Mulrain L."/>
            <person name="Munson G."/>
            <person name="Naylor J."/>
            <person name="Newes C."/>
            <person name="Nguyen C."/>
            <person name="Nguyen N."/>
            <person name="Nguyen T."/>
            <person name="Nicol R."/>
            <person name="Nielsen C."/>
            <person name="Nizzari M."/>
            <person name="Norbu C."/>
            <person name="Norbu N."/>
            <person name="O'donnell P."/>
            <person name="Okoawo O."/>
            <person name="O'leary S."/>
            <person name="Omotosho B."/>
            <person name="O'neill K."/>
            <person name="Osman S."/>
            <person name="Parker S."/>
            <person name="Perrin D."/>
            <person name="Phunkhang P."/>
            <person name="Piqani B."/>
            <person name="Purcell S."/>
            <person name="Rachupka T."/>
            <person name="Ramasamy U."/>
            <person name="Rameau R."/>
            <person name="Ray V."/>
            <person name="Raymond C."/>
            <person name="Retta R."/>
            <person name="Richardson S."/>
            <person name="Rise C."/>
            <person name="Rodriguez J."/>
            <person name="Rogers J."/>
            <person name="Rogov P."/>
            <person name="Rutman M."/>
            <person name="Schupbach R."/>
            <person name="Seaman C."/>
            <person name="Settipalli S."/>
            <person name="Sharpe T."/>
            <person name="Sheridan J."/>
            <person name="Sherpa N."/>
            <person name="Shi J."/>
            <person name="Smirnov S."/>
            <person name="Smith C."/>
            <person name="Sougnez C."/>
            <person name="Spencer B."/>
            <person name="Stalker J."/>
            <person name="Stange-thomann N."/>
            <person name="Stavropoulos S."/>
            <person name="Stetson K."/>
            <person name="Stone C."/>
            <person name="Stone S."/>
            <person name="Stubbs M."/>
            <person name="Talamas J."/>
            <person name="Tchuinga P."/>
            <person name="Tenzing P."/>
            <person name="Tesfaye S."/>
            <person name="Theodore J."/>
            <person name="Thoulutsang Y."/>
            <person name="Topham K."/>
            <person name="Towey S."/>
            <person name="Tsamla T."/>
            <person name="Tsomo N."/>
            <person name="Vallee D."/>
            <person name="Vassiliev H."/>
            <person name="Venkataraman V."/>
            <person name="Vinson J."/>
            <person name="Vo A."/>
            <person name="Wade C."/>
            <person name="Wang S."/>
            <person name="Wangchuk T."/>
            <person name="Wangdi T."/>
            <person name="Whittaker C."/>
            <person name="Wilkinson J."/>
            <person name="Wu Y."/>
            <person name="Wyman D."/>
            <person name="Yadav S."/>
            <person name="Yang S."/>
            <person name="Yang X."/>
            <person name="Yeager S."/>
            <person name="Yee E."/>
            <person name="Young G."/>
            <person name="Zainoun J."/>
            <person name="Zembeck L."/>
            <person name="Zimmer A."/>
            <person name="Zody M."/>
            <person name="Lander E."/>
        </authorList>
    </citation>
    <scope>NUCLEOTIDE SEQUENCE [LARGE SCALE GENOMIC DNA]</scope>
</reference>